<evidence type="ECO:0000256" key="1">
    <source>
        <dbReference type="ARBA" id="ARBA00006484"/>
    </source>
</evidence>
<dbReference type="InterPro" id="IPR050259">
    <property type="entry name" value="SDR"/>
</dbReference>
<accession>A0A2M8P108</accession>
<dbReference type="Pfam" id="PF13561">
    <property type="entry name" value="adh_short_C2"/>
    <property type="match status" value="1"/>
</dbReference>
<organism evidence="3 4">
    <name type="scientific">Candidatus Thermofonsia Clade 1 bacterium</name>
    <dbReference type="NCBI Taxonomy" id="2364210"/>
    <lineage>
        <taxon>Bacteria</taxon>
        <taxon>Bacillati</taxon>
        <taxon>Chloroflexota</taxon>
        <taxon>Candidatus Thermofontia</taxon>
        <taxon>Candidatus Thermofonsia Clade 1</taxon>
    </lineage>
</organism>
<comment type="caution">
    <text evidence="3">The sequence shown here is derived from an EMBL/GenBank/DDBJ whole genome shotgun (WGS) entry which is preliminary data.</text>
</comment>
<reference evidence="3 4" key="1">
    <citation type="submission" date="2017-11" db="EMBL/GenBank/DDBJ databases">
        <title>Evolution of Phototrophy in the Chloroflexi Phylum Driven by Horizontal Gene Transfer.</title>
        <authorList>
            <person name="Ward L.M."/>
            <person name="Hemp J."/>
            <person name="Shih P.M."/>
            <person name="Mcglynn S.E."/>
            <person name="Fischer W."/>
        </authorList>
    </citation>
    <scope>NUCLEOTIDE SEQUENCE [LARGE SCALE GENOMIC DNA]</scope>
    <source>
        <strain evidence="3">CP2_2F</strain>
    </source>
</reference>
<dbReference type="PRINTS" id="PR00081">
    <property type="entry name" value="GDHRDH"/>
</dbReference>
<evidence type="ECO:0000313" key="3">
    <source>
        <dbReference type="EMBL" id="PJF31232.1"/>
    </source>
</evidence>
<dbReference type="PRINTS" id="PR00080">
    <property type="entry name" value="SDRFAMILY"/>
</dbReference>
<dbReference type="FunFam" id="3.40.50.720:FF:000084">
    <property type="entry name" value="Short-chain dehydrogenase reductase"/>
    <property type="match status" value="1"/>
</dbReference>
<evidence type="ECO:0000256" key="2">
    <source>
        <dbReference type="ARBA" id="ARBA00023002"/>
    </source>
</evidence>
<dbReference type="CDD" id="cd05233">
    <property type="entry name" value="SDR_c"/>
    <property type="match status" value="1"/>
</dbReference>
<dbReference type="PANTHER" id="PTHR42879">
    <property type="entry name" value="3-OXOACYL-(ACYL-CARRIER-PROTEIN) REDUCTASE"/>
    <property type="match status" value="1"/>
</dbReference>
<evidence type="ECO:0008006" key="5">
    <source>
        <dbReference type="Google" id="ProtNLM"/>
    </source>
</evidence>
<sequence>MIPSALIDLSGKTAMISGASKGIGAATAHMLAACGANLVLFSRHMPIEATRAAFSAAYGRAPLVFQADVCDAEATAEIVRQAAAHFSGVDILVNNAALNVSAPVLETTADQWWAALNANLIAAARLSALCAPYMIERRWGRIINISSNLGVFALANKGAYSASKAALLQLTRNLALELGAYGILVNALAVGAINTDAEANDGKPARDYEAIARTIILGRLGRAEEVARVVLFLASELSSYLTGQTIFVDGGGSVWFPA</sequence>
<dbReference type="PANTHER" id="PTHR42879:SF2">
    <property type="entry name" value="3-OXOACYL-[ACYL-CARRIER-PROTEIN] REDUCTASE FABG"/>
    <property type="match status" value="1"/>
</dbReference>
<keyword evidence="2" id="KW-0560">Oxidoreductase</keyword>
<dbReference type="InterPro" id="IPR002347">
    <property type="entry name" value="SDR_fam"/>
</dbReference>
<dbReference type="InterPro" id="IPR036291">
    <property type="entry name" value="NAD(P)-bd_dom_sf"/>
</dbReference>
<dbReference type="GO" id="GO:0032787">
    <property type="term" value="P:monocarboxylic acid metabolic process"/>
    <property type="evidence" value="ECO:0007669"/>
    <property type="project" value="UniProtKB-ARBA"/>
</dbReference>
<proteinExistence type="inferred from homology"/>
<dbReference type="PROSITE" id="PS00061">
    <property type="entry name" value="ADH_SHORT"/>
    <property type="match status" value="1"/>
</dbReference>
<dbReference type="Gene3D" id="3.40.50.720">
    <property type="entry name" value="NAD(P)-binding Rossmann-like Domain"/>
    <property type="match status" value="1"/>
</dbReference>
<dbReference type="Proteomes" id="UP000228921">
    <property type="component" value="Unassembled WGS sequence"/>
</dbReference>
<evidence type="ECO:0000313" key="4">
    <source>
        <dbReference type="Proteomes" id="UP000228921"/>
    </source>
</evidence>
<dbReference type="InterPro" id="IPR020904">
    <property type="entry name" value="Sc_DH/Rdtase_CS"/>
</dbReference>
<comment type="similarity">
    <text evidence="1">Belongs to the short-chain dehydrogenases/reductases (SDR) family.</text>
</comment>
<dbReference type="GO" id="GO:0016491">
    <property type="term" value="F:oxidoreductase activity"/>
    <property type="evidence" value="ECO:0007669"/>
    <property type="project" value="UniProtKB-KW"/>
</dbReference>
<gene>
    <name evidence="3" type="ORF">CUN51_05030</name>
</gene>
<name>A0A2M8P108_9CHLR</name>
<dbReference type="SUPFAM" id="SSF51735">
    <property type="entry name" value="NAD(P)-binding Rossmann-fold domains"/>
    <property type="match status" value="1"/>
</dbReference>
<protein>
    <recommendedName>
        <fullName evidence="5">Short-chain dehydrogenase</fullName>
    </recommendedName>
</protein>
<dbReference type="EMBL" id="PGTK01000004">
    <property type="protein sequence ID" value="PJF31232.1"/>
    <property type="molecule type" value="Genomic_DNA"/>
</dbReference>
<dbReference type="AlphaFoldDB" id="A0A2M8P108"/>